<organism evidence="1 2">
    <name type="scientific">Bacteroides ovatus (strain ATCC 8483 / DSM 1896 / JCM 5824 / BCRC 10623 / CCUG 4943 / NCTC 11153)</name>
    <dbReference type="NCBI Taxonomy" id="411476"/>
    <lineage>
        <taxon>Bacteria</taxon>
        <taxon>Pseudomonadati</taxon>
        <taxon>Bacteroidota</taxon>
        <taxon>Bacteroidia</taxon>
        <taxon>Bacteroidales</taxon>
        <taxon>Bacteroidaceae</taxon>
        <taxon>Bacteroides</taxon>
    </lineage>
</organism>
<accession>A0AAN3D8A3</accession>
<dbReference type="EMBL" id="AAXF02000048">
    <property type="protein sequence ID" value="EDO11812.1"/>
    <property type="molecule type" value="Genomic_DNA"/>
</dbReference>
<name>A0AAN3D8A3_BACO1</name>
<reference evidence="1 2" key="1">
    <citation type="submission" date="2007-03" db="EMBL/GenBank/DDBJ databases">
        <authorList>
            <person name="Fulton L."/>
            <person name="Clifton S."/>
            <person name="Fulton B."/>
            <person name="Xu J."/>
            <person name="Minx P."/>
            <person name="Pepin K.H."/>
            <person name="Johnson M."/>
            <person name="Thiruvilangam P."/>
            <person name="Bhonagiri V."/>
            <person name="Nash W.E."/>
            <person name="Mardis E.R."/>
            <person name="Wilson R.K."/>
        </authorList>
    </citation>
    <scope>NUCLEOTIDE SEQUENCE [LARGE SCALE GENOMIC DNA]</scope>
    <source>
        <strain evidence="2">ATCC 8483 / DSM 1896 / JCM 5824 / BCRC 10623 / CCUG 4943 / NCTC 11153</strain>
    </source>
</reference>
<protein>
    <submittedName>
        <fullName evidence="1">Uncharacterized protein</fullName>
    </submittedName>
</protein>
<gene>
    <name evidence="1" type="ORF">BACOVA_02306</name>
</gene>
<evidence type="ECO:0000313" key="2">
    <source>
        <dbReference type="Proteomes" id="UP000005475"/>
    </source>
</evidence>
<dbReference type="Proteomes" id="UP000005475">
    <property type="component" value="Unassembled WGS sequence"/>
</dbReference>
<reference evidence="2" key="2">
    <citation type="submission" date="2007-04" db="EMBL/GenBank/DDBJ databases">
        <title>Draft genome sequence of Bacteroides ovatus (ATCC 8483).</title>
        <authorList>
            <person name="Sudarsanam P."/>
            <person name="Ley R."/>
            <person name="Guruge J."/>
            <person name="Turnbaugh P.J."/>
            <person name="Mahowald M."/>
            <person name="Liep D."/>
            <person name="Gordon J."/>
        </authorList>
    </citation>
    <scope>NUCLEOTIDE SEQUENCE [LARGE SCALE GENOMIC DNA]</scope>
    <source>
        <strain evidence="2">ATCC 8483 / DSM 1896 / JCM 5824 / BCRC 10623 / CCUG 4943 / NCTC 11153</strain>
    </source>
</reference>
<dbReference type="AlphaFoldDB" id="A0AAN3D8A3"/>
<sequence length="130" mass="14534">MYEVHIVLLGKGELPSVTEHITVFKASLQSEEELPFHRPELRPEAKAQHSVLVTGKAVLVHDAAVPIVTFPKIWLPPVVADLTEYLQGIAVGQRMLITDSRVERGGEQEAGIDRQFAVLCGRTNRYHRTQ</sequence>
<evidence type="ECO:0000313" key="1">
    <source>
        <dbReference type="EMBL" id="EDO11812.1"/>
    </source>
</evidence>
<proteinExistence type="predicted"/>
<comment type="caution">
    <text evidence="1">The sequence shown here is derived from an EMBL/GenBank/DDBJ whole genome shotgun (WGS) entry which is preliminary data.</text>
</comment>